<dbReference type="SMART" id="SM00448">
    <property type="entry name" value="REC"/>
    <property type="match status" value="1"/>
</dbReference>
<evidence type="ECO:0000313" key="5">
    <source>
        <dbReference type="Proteomes" id="UP000585665"/>
    </source>
</evidence>
<dbReference type="InterPro" id="IPR001789">
    <property type="entry name" value="Sig_transdc_resp-reg_receiver"/>
</dbReference>
<evidence type="ECO:0000256" key="1">
    <source>
        <dbReference type="ARBA" id="ARBA00022553"/>
    </source>
</evidence>
<proteinExistence type="predicted"/>
<dbReference type="PANTHER" id="PTHR44591:SF21">
    <property type="entry name" value="TWO-COMPONENT RESPONSE REGULATOR"/>
    <property type="match status" value="1"/>
</dbReference>
<dbReference type="EMBL" id="JABXXR010000169">
    <property type="protein sequence ID" value="NVN41697.1"/>
    <property type="molecule type" value="Genomic_DNA"/>
</dbReference>
<dbReference type="Proteomes" id="UP000585665">
    <property type="component" value="Unassembled WGS sequence"/>
</dbReference>
<dbReference type="GO" id="GO:0000160">
    <property type="term" value="P:phosphorelay signal transduction system"/>
    <property type="evidence" value="ECO:0007669"/>
    <property type="project" value="InterPro"/>
</dbReference>
<dbReference type="PROSITE" id="PS50110">
    <property type="entry name" value="RESPONSE_REGULATORY"/>
    <property type="match status" value="1"/>
</dbReference>
<dbReference type="SUPFAM" id="SSF52172">
    <property type="entry name" value="CheY-like"/>
    <property type="match status" value="1"/>
</dbReference>
<dbReference type="Gene3D" id="3.40.50.2300">
    <property type="match status" value="1"/>
</dbReference>
<protein>
    <submittedName>
        <fullName evidence="4">Response regulator</fullName>
    </submittedName>
</protein>
<sequence length="129" mass="13154">MSLSTASADRPVRILVVEDDTAVRDVVVTVLSLAGHDIVSAGSGADALREAAGGVYPDLLLTDINLPAPVDGFTLARQMRADAPALGVIYMSGDSDIGASRGVAGSVVLAKPFRRGALLDAVTQALPGR</sequence>
<dbReference type="InterPro" id="IPR011006">
    <property type="entry name" value="CheY-like_superfamily"/>
</dbReference>
<comment type="caution">
    <text evidence="4">The sequence shown here is derived from an EMBL/GenBank/DDBJ whole genome shotgun (WGS) entry which is preliminary data.</text>
</comment>
<gene>
    <name evidence="4" type="ORF">HUK82_14170</name>
</gene>
<keyword evidence="5" id="KW-1185">Reference proteome</keyword>
<evidence type="ECO:0000256" key="2">
    <source>
        <dbReference type="PROSITE-ProRule" id="PRU00169"/>
    </source>
</evidence>
<dbReference type="Pfam" id="PF00072">
    <property type="entry name" value="Response_reg"/>
    <property type="match status" value="1"/>
</dbReference>
<dbReference type="RefSeq" id="WP_176614575.1">
    <property type="nucleotide sequence ID" value="NZ_JABXXR010000169.1"/>
</dbReference>
<accession>A0A850PAZ7</accession>
<evidence type="ECO:0000259" key="3">
    <source>
        <dbReference type="PROSITE" id="PS50110"/>
    </source>
</evidence>
<organism evidence="4 5">
    <name type="scientific">Ameyamaea chiangmaiensis</name>
    <dbReference type="NCBI Taxonomy" id="442969"/>
    <lineage>
        <taxon>Bacteria</taxon>
        <taxon>Pseudomonadati</taxon>
        <taxon>Pseudomonadota</taxon>
        <taxon>Alphaproteobacteria</taxon>
        <taxon>Acetobacterales</taxon>
        <taxon>Acetobacteraceae</taxon>
        <taxon>Ameyamaea</taxon>
    </lineage>
</organism>
<name>A0A850PAZ7_9PROT</name>
<reference evidence="4 5" key="1">
    <citation type="submission" date="2020-06" db="EMBL/GenBank/DDBJ databases">
        <title>Description of novel acetic acid bacteria.</title>
        <authorList>
            <person name="Sombolestani A."/>
        </authorList>
    </citation>
    <scope>NUCLEOTIDE SEQUENCE [LARGE SCALE GENOMIC DNA]</scope>
    <source>
        <strain evidence="4 5">LMG 27010</strain>
    </source>
</reference>
<dbReference type="AlphaFoldDB" id="A0A850PAZ7"/>
<keyword evidence="1 2" id="KW-0597">Phosphoprotein</keyword>
<feature type="modified residue" description="4-aspartylphosphate" evidence="2">
    <location>
        <position position="63"/>
    </location>
</feature>
<dbReference type="InterPro" id="IPR050595">
    <property type="entry name" value="Bact_response_regulator"/>
</dbReference>
<evidence type="ECO:0000313" key="4">
    <source>
        <dbReference type="EMBL" id="NVN41697.1"/>
    </source>
</evidence>
<dbReference type="PANTHER" id="PTHR44591">
    <property type="entry name" value="STRESS RESPONSE REGULATOR PROTEIN 1"/>
    <property type="match status" value="1"/>
</dbReference>
<feature type="domain" description="Response regulatory" evidence="3">
    <location>
        <begin position="13"/>
        <end position="126"/>
    </location>
</feature>
<dbReference type="CDD" id="cd00156">
    <property type="entry name" value="REC"/>
    <property type="match status" value="1"/>
</dbReference>